<keyword evidence="3" id="KW-1185">Reference proteome</keyword>
<dbReference type="PANTHER" id="PTHR37816">
    <property type="entry name" value="YALI0E33011P"/>
    <property type="match status" value="1"/>
</dbReference>
<proteinExistence type="predicted"/>
<evidence type="ECO:0000313" key="2">
    <source>
        <dbReference type="EMBL" id="CAL4803180.1"/>
    </source>
</evidence>
<gene>
    <name evidence="1" type="ORF">C1SCF055_LOCUS40670</name>
</gene>
<dbReference type="EMBL" id="CAMXCT010006555">
    <property type="protein sequence ID" value="CAI4015868.1"/>
    <property type="molecule type" value="Genomic_DNA"/>
</dbReference>
<dbReference type="AlphaFoldDB" id="A0A9P1GK13"/>
<evidence type="ECO:0000313" key="1">
    <source>
        <dbReference type="EMBL" id="CAI4015868.1"/>
    </source>
</evidence>
<comment type="caution">
    <text evidence="1">The sequence shown here is derived from an EMBL/GenBank/DDBJ whole genome shotgun (WGS) entry which is preliminary data.</text>
</comment>
<dbReference type="PANTHER" id="PTHR37816:SF2">
    <property type="entry name" value="DNA TOPOLOGY MODULATION PROTEIN FLAR-RELATED PROTEIN"/>
    <property type="match status" value="1"/>
</dbReference>
<dbReference type="EMBL" id="CAMXCT020006555">
    <property type="protein sequence ID" value="CAL1169243.1"/>
    <property type="molecule type" value="Genomic_DNA"/>
</dbReference>
<dbReference type="EMBL" id="CAMXCT030006555">
    <property type="protein sequence ID" value="CAL4803180.1"/>
    <property type="molecule type" value="Genomic_DNA"/>
</dbReference>
<reference evidence="2 3" key="2">
    <citation type="submission" date="2024-05" db="EMBL/GenBank/DDBJ databases">
        <authorList>
            <person name="Chen Y."/>
            <person name="Shah S."/>
            <person name="Dougan E. K."/>
            <person name="Thang M."/>
            <person name="Chan C."/>
        </authorList>
    </citation>
    <scope>NUCLEOTIDE SEQUENCE [LARGE SCALE GENOMIC DNA]</scope>
</reference>
<protein>
    <submittedName>
        <fullName evidence="2">Phosphoribulokinase/uridine kinase domain-containing protein</fullName>
    </submittedName>
</protein>
<dbReference type="OrthoDB" id="431261at2759"/>
<sequence>MDDAKISRGRLILVCGASGSGKSSLAEALGEAIGCANILHQDNYFLKPFLSYKERVDDSFEGPAHVDWPRLRRDVREALEKSDKSIVEGHLVAADEELAHQASLVVLLRCPPELCKTRRLQRRPREVAEAQELSDYIDRFVLPAFLKYGQPALDALEESCRESSTSVLTFDAAITTVAEQLEILRLAMGDVT</sequence>
<dbReference type="InterPro" id="IPR027417">
    <property type="entry name" value="P-loop_NTPase"/>
</dbReference>
<organism evidence="1">
    <name type="scientific">Cladocopium goreaui</name>
    <dbReference type="NCBI Taxonomy" id="2562237"/>
    <lineage>
        <taxon>Eukaryota</taxon>
        <taxon>Sar</taxon>
        <taxon>Alveolata</taxon>
        <taxon>Dinophyceae</taxon>
        <taxon>Suessiales</taxon>
        <taxon>Symbiodiniaceae</taxon>
        <taxon>Cladocopium</taxon>
    </lineage>
</organism>
<dbReference type="InterPro" id="IPR052922">
    <property type="entry name" value="Cytidylate_Kinase-2"/>
</dbReference>
<dbReference type="Gene3D" id="3.40.50.300">
    <property type="entry name" value="P-loop containing nucleotide triphosphate hydrolases"/>
    <property type="match status" value="1"/>
</dbReference>
<dbReference type="Proteomes" id="UP001152797">
    <property type="component" value="Unassembled WGS sequence"/>
</dbReference>
<dbReference type="SUPFAM" id="SSF52540">
    <property type="entry name" value="P-loop containing nucleoside triphosphate hydrolases"/>
    <property type="match status" value="1"/>
</dbReference>
<evidence type="ECO:0000313" key="3">
    <source>
        <dbReference type="Proteomes" id="UP001152797"/>
    </source>
</evidence>
<accession>A0A9P1GK13</accession>
<name>A0A9P1GK13_9DINO</name>
<dbReference type="Pfam" id="PF13238">
    <property type="entry name" value="AAA_18"/>
    <property type="match status" value="1"/>
</dbReference>
<reference evidence="1" key="1">
    <citation type="submission" date="2022-10" db="EMBL/GenBank/DDBJ databases">
        <authorList>
            <person name="Chen Y."/>
            <person name="Dougan E. K."/>
            <person name="Chan C."/>
            <person name="Rhodes N."/>
            <person name="Thang M."/>
        </authorList>
    </citation>
    <scope>NUCLEOTIDE SEQUENCE</scope>
</reference>